<keyword evidence="3" id="KW-1185">Reference proteome</keyword>
<dbReference type="EMBL" id="CP009403">
    <property type="protein sequence ID" value="AIO01723.1"/>
    <property type="molecule type" value="Genomic_DNA"/>
</dbReference>
<sequence>MGWRNESGVGDASSPHRRRSHRSNRHNDEGGVGDCSDHHRHWPRDSDSLDDRHRGSHRHRRGSAEGRRGKNEATRSERVSRSHRRPRRERSDSDNEYDSLDDERLSRRWRRRHGQQRRERSQSEDDYMNNRHGRREKGKRHRDLSATDDDGLRQSRKYHRDSRPVVDELSHSSGDNAVADSSDSRAYRERPQAGNSATNPSHMASSTVDWSSRHRCQRMPGLAYDVDQQKRFLGFLDRRDASGSQAAAAAMKFTVGADGLVQMPPPPMLVRRQNRNRFGATDSNDGSGSGFRRQQQKQHRQRSTLSCAALPANAHGEDSNNSSVASHESLYNNPATTQLGILPDIIPPSNLYRVALYGVDLSLTASHLSSMVAQLLGGGVKPWRVRRPAREMLHAAVCYNHTAQQQPQYQQPLPAPLTSRKSAITNELFVSGTTLVNESANAASSSGVLGDPPGSITNTSHSIETSTIGVLLCESSIAEGGGVLPDAEDRKVTSGVLGSVAEKTSGVLQGEAGGQQMRKEGEENNESVPPDALSLPQPLQPATPAVYLPGLHDVNGPGGMVVLEFTEQKHALRSVQLLNGAYVNGRRVAASM</sequence>
<dbReference type="GeneID" id="22578602"/>
<gene>
    <name evidence="2" type="ORF">LPMP_340980</name>
</gene>
<dbReference type="VEuPathDB" id="TriTrypDB:LPMP_340980"/>
<evidence type="ECO:0000256" key="1">
    <source>
        <dbReference type="SAM" id="MobiDB-lite"/>
    </source>
</evidence>
<accession>A0A088S026</accession>
<feature type="compositionally biased region" description="Basic and acidic residues" evidence="1">
    <location>
        <begin position="161"/>
        <end position="170"/>
    </location>
</feature>
<feature type="region of interest" description="Disordered" evidence="1">
    <location>
        <begin position="503"/>
        <end position="541"/>
    </location>
</feature>
<organism evidence="2 3">
    <name type="scientific">Leishmania panamensis</name>
    <dbReference type="NCBI Taxonomy" id="5679"/>
    <lineage>
        <taxon>Eukaryota</taxon>
        <taxon>Discoba</taxon>
        <taxon>Euglenozoa</taxon>
        <taxon>Kinetoplastea</taxon>
        <taxon>Metakinetoplastina</taxon>
        <taxon>Trypanosomatida</taxon>
        <taxon>Trypanosomatidae</taxon>
        <taxon>Leishmaniinae</taxon>
        <taxon>Leishmania</taxon>
        <taxon>Leishmania guyanensis species complex</taxon>
    </lineage>
</organism>
<evidence type="ECO:0000313" key="3">
    <source>
        <dbReference type="Proteomes" id="UP000063063"/>
    </source>
</evidence>
<feature type="compositionally biased region" description="Basic residues" evidence="1">
    <location>
        <begin position="15"/>
        <end position="24"/>
    </location>
</feature>
<proteinExistence type="predicted"/>
<evidence type="ECO:0000313" key="2">
    <source>
        <dbReference type="EMBL" id="AIO01723.1"/>
    </source>
</evidence>
<feature type="compositionally biased region" description="Polar residues" evidence="1">
    <location>
        <begin position="171"/>
        <end position="181"/>
    </location>
</feature>
<dbReference type="AlphaFoldDB" id="A0A088S026"/>
<dbReference type="RefSeq" id="XP_010702523.1">
    <property type="nucleotide sequence ID" value="XM_010704221.1"/>
</dbReference>
<feature type="compositionally biased region" description="Polar residues" evidence="1">
    <location>
        <begin position="193"/>
        <end position="210"/>
    </location>
</feature>
<feature type="compositionally biased region" description="Basic and acidic residues" evidence="1">
    <location>
        <begin position="43"/>
        <end position="53"/>
    </location>
</feature>
<dbReference type="eggNOG" id="ENOG502SJNR">
    <property type="taxonomic scope" value="Eukaryota"/>
</dbReference>
<dbReference type="Proteomes" id="UP000063063">
    <property type="component" value="Chromosome 34"/>
</dbReference>
<reference evidence="2 3" key="1">
    <citation type="journal article" date="2015" name="Sci. Rep.">
        <title>The genome of Leishmania panamensis: insights into genomics of the L. (Viannia) subgenus.</title>
        <authorList>
            <person name="Llanes A."/>
            <person name="Restrepo C.M."/>
            <person name="Vecchio G.D."/>
            <person name="Anguizola F.J."/>
            <person name="Lleonart R."/>
        </authorList>
    </citation>
    <scope>NUCLEOTIDE SEQUENCE [LARGE SCALE GENOMIC DNA]</scope>
    <source>
        <strain evidence="2 3">MHOM/PA/94/PSC-1</strain>
    </source>
</reference>
<feature type="region of interest" description="Disordered" evidence="1">
    <location>
        <begin position="1"/>
        <end position="212"/>
    </location>
</feature>
<dbReference type="OrthoDB" id="273865at2759"/>
<feature type="compositionally biased region" description="Basic and acidic residues" evidence="1">
    <location>
        <begin position="62"/>
        <end position="80"/>
    </location>
</feature>
<feature type="compositionally biased region" description="Basic residues" evidence="1">
    <location>
        <begin position="131"/>
        <end position="142"/>
    </location>
</feature>
<feature type="compositionally biased region" description="Basic and acidic residues" evidence="1">
    <location>
        <begin position="182"/>
        <end position="191"/>
    </location>
</feature>
<feature type="region of interest" description="Disordered" evidence="1">
    <location>
        <begin position="277"/>
        <end position="304"/>
    </location>
</feature>
<name>A0A088S026_LEIPA</name>
<dbReference type="KEGG" id="lpan:LPMP_340980"/>
<protein>
    <submittedName>
        <fullName evidence="2">Uncharacterized protein</fullName>
    </submittedName>
</protein>
<dbReference type="VEuPathDB" id="TriTrypDB:LPAL13_270009000"/>